<reference evidence="2" key="2">
    <citation type="submission" date="2021-04" db="EMBL/GenBank/DDBJ databases">
        <authorList>
            <person name="Podell S."/>
        </authorList>
    </citation>
    <scope>NUCLEOTIDE SEQUENCE</scope>
    <source>
        <strain evidence="2">Hildebrandi</strain>
    </source>
</reference>
<dbReference type="Proteomes" id="UP000693970">
    <property type="component" value="Unassembled WGS sequence"/>
</dbReference>
<comment type="caution">
    <text evidence="2">The sequence shown here is derived from an EMBL/GenBank/DDBJ whole genome shotgun (WGS) entry which is preliminary data.</text>
</comment>
<name>A0A9K3PVS8_9STRA</name>
<dbReference type="EMBL" id="JAGRRH010000014">
    <property type="protein sequence ID" value="KAG7358994.1"/>
    <property type="molecule type" value="Genomic_DNA"/>
</dbReference>
<gene>
    <name evidence="2" type="ORF">IV203_015583</name>
</gene>
<protein>
    <submittedName>
        <fullName evidence="2">Uncharacterized protein</fullName>
    </submittedName>
</protein>
<proteinExistence type="predicted"/>
<evidence type="ECO:0000256" key="1">
    <source>
        <dbReference type="SAM" id="MobiDB-lite"/>
    </source>
</evidence>
<reference evidence="2" key="1">
    <citation type="journal article" date="2021" name="Sci. Rep.">
        <title>Diploid genomic architecture of Nitzschia inconspicua, an elite biomass production diatom.</title>
        <authorList>
            <person name="Oliver A."/>
            <person name="Podell S."/>
            <person name="Pinowska A."/>
            <person name="Traller J.C."/>
            <person name="Smith S.R."/>
            <person name="McClure R."/>
            <person name="Beliaev A."/>
            <person name="Bohutskyi P."/>
            <person name="Hill E.A."/>
            <person name="Rabines A."/>
            <person name="Zheng H."/>
            <person name="Allen L.Z."/>
            <person name="Kuo A."/>
            <person name="Grigoriev I.V."/>
            <person name="Allen A.E."/>
            <person name="Hazlebeck D."/>
            <person name="Allen E.E."/>
        </authorList>
    </citation>
    <scope>NUCLEOTIDE SEQUENCE</scope>
    <source>
        <strain evidence="2">Hildebrandi</strain>
    </source>
</reference>
<keyword evidence="3" id="KW-1185">Reference proteome</keyword>
<accession>A0A9K3PVS8</accession>
<sequence>MPRRQNPPLPLPFRLTSLSTKLFIVAGVSIFVAIRLTLQLSTTISLGDSSLSAHDDAAVSPPNEIPMHPGGNDSVGNGSPAKKAPPWHQQQGTVDQNRNYIVYLSQGPASSYIRLQHRFNNLPNALFFYHSYDQECNGCVFLANTTLPRGRNLVLKTALQSLMGNQAGSTSVAQVKYFVMMDDDVEVQCIPSRRDCWFEYHTMLLDQRTTWPLLAPKFYVDGDAEPALYHTCRDDSLWVMRWDYVHLLYPFPTKHDKKTWNIYVQAVWERMKRCFPNGFHSHKGYRNVNPRHGTYPKGLRKGLVVDLLNDEYPTLGPWKIQKTPDERPFRCTPALKEPPLQQQADPKCTELTKSRFEQWMNGTLVV</sequence>
<evidence type="ECO:0000313" key="3">
    <source>
        <dbReference type="Proteomes" id="UP000693970"/>
    </source>
</evidence>
<dbReference type="AlphaFoldDB" id="A0A9K3PVS8"/>
<organism evidence="2 3">
    <name type="scientific">Nitzschia inconspicua</name>
    <dbReference type="NCBI Taxonomy" id="303405"/>
    <lineage>
        <taxon>Eukaryota</taxon>
        <taxon>Sar</taxon>
        <taxon>Stramenopiles</taxon>
        <taxon>Ochrophyta</taxon>
        <taxon>Bacillariophyta</taxon>
        <taxon>Bacillariophyceae</taxon>
        <taxon>Bacillariophycidae</taxon>
        <taxon>Bacillariales</taxon>
        <taxon>Bacillariaceae</taxon>
        <taxon>Nitzschia</taxon>
    </lineage>
</organism>
<evidence type="ECO:0000313" key="2">
    <source>
        <dbReference type="EMBL" id="KAG7358994.1"/>
    </source>
</evidence>
<feature type="region of interest" description="Disordered" evidence="1">
    <location>
        <begin position="51"/>
        <end position="91"/>
    </location>
</feature>